<dbReference type="GO" id="GO:0003677">
    <property type="term" value="F:DNA binding"/>
    <property type="evidence" value="ECO:0007669"/>
    <property type="project" value="UniProtKB-KW"/>
</dbReference>
<keyword evidence="1" id="KW-0805">Transcription regulation</keyword>
<dbReference type="Proteomes" id="UP000292085">
    <property type="component" value="Unassembled WGS sequence"/>
</dbReference>
<feature type="domain" description="HTH cro/C1-type" evidence="4">
    <location>
        <begin position="11"/>
        <end position="65"/>
    </location>
</feature>
<evidence type="ECO:0000259" key="4">
    <source>
        <dbReference type="PROSITE" id="PS50943"/>
    </source>
</evidence>
<evidence type="ECO:0000313" key="5">
    <source>
        <dbReference type="EMBL" id="RZF64840.1"/>
    </source>
</evidence>
<evidence type="ECO:0000256" key="1">
    <source>
        <dbReference type="ARBA" id="ARBA00023015"/>
    </source>
</evidence>
<evidence type="ECO:0000256" key="2">
    <source>
        <dbReference type="ARBA" id="ARBA00023125"/>
    </source>
</evidence>
<name>A0A4Q6XWV7_9SPHN</name>
<evidence type="ECO:0000313" key="6">
    <source>
        <dbReference type="Proteomes" id="UP000292085"/>
    </source>
</evidence>
<dbReference type="CDD" id="cd00093">
    <property type="entry name" value="HTH_XRE"/>
    <property type="match status" value="1"/>
</dbReference>
<protein>
    <submittedName>
        <fullName evidence="5">XRE family transcriptional regulator</fullName>
    </submittedName>
</protein>
<dbReference type="GO" id="GO:0003700">
    <property type="term" value="F:DNA-binding transcription factor activity"/>
    <property type="evidence" value="ECO:0007669"/>
    <property type="project" value="TreeGrafter"/>
</dbReference>
<dbReference type="AlphaFoldDB" id="A0A4Q6XWV7"/>
<dbReference type="Gene3D" id="1.10.260.40">
    <property type="entry name" value="lambda repressor-like DNA-binding domains"/>
    <property type="match status" value="1"/>
</dbReference>
<dbReference type="PANTHER" id="PTHR46797">
    <property type="entry name" value="HTH-TYPE TRANSCRIPTIONAL REGULATOR"/>
    <property type="match status" value="1"/>
</dbReference>
<dbReference type="GO" id="GO:0005829">
    <property type="term" value="C:cytosol"/>
    <property type="evidence" value="ECO:0007669"/>
    <property type="project" value="TreeGrafter"/>
</dbReference>
<dbReference type="RefSeq" id="WP_130156330.1">
    <property type="nucleotide sequence ID" value="NZ_SGIS01000010.1"/>
</dbReference>
<evidence type="ECO:0000256" key="3">
    <source>
        <dbReference type="ARBA" id="ARBA00023163"/>
    </source>
</evidence>
<dbReference type="SUPFAM" id="SSF47413">
    <property type="entry name" value="lambda repressor-like DNA-binding domains"/>
    <property type="match status" value="1"/>
</dbReference>
<keyword evidence="6" id="KW-1185">Reference proteome</keyword>
<keyword evidence="2" id="KW-0238">DNA-binding</keyword>
<dbReference type="EMBL" id="SGIS01000010">
    <property type="protein sequence ID" value="RZF64840.1"/>
    <property type="molecule type" value="Genomic_DNA"/>
</dbReference>
<organism evidence="5 6">
    <name type="scientific">Sphingomonas populi</name>
    <dbReference type="NCBI Taxonomy" id="2484750"/>
    <lineage>
        <taxon>Bacteria</taxon>
        <taxon>Pseudomonadati</taxon>
        <taxon>Pseudomonadota</taxon>
        <taxon>Alphaproteobacteria</taxon>
        <taxon>Sphingomonadales</taxon>
        <taxon>Sphingomonadaceae</taxon>
        <taxon>Sphingomonas</taxon>
    </lineage>
</organism>
<dbReference type="SMART" id="SM00530">
    <property type="entry name" value="HTH_XRE"/>
    <property type="match status" value="1"/>
</dbReference>
<gene>
    <name evidence="5" type="ORF">EWE75_08215</name>
</gene>
<keyword evidence="3" id="KW-0804">Transcription</keyword>
<dbReference type="InterPro" id="IPR050807">
    <property type="entry name" value="TransReg_Diox_bact_type"/>
</dbReference>
<proteinExistence type="predicted"/>
<dbReference type="Pfam" id="PF01381">
    <property type="entry name" value="HTH_3"/>
    <property type="match status" value="1"/>
</dbReference>
<dbReference type="OrthoDB" id="9815697at2"/>
<accession>A0A4Q6XWV7</accession>
<sequence>MEAREILARNLRILRRIRGWSQEELADRAEIDRTYVSALERCIYAASVDVLDRLAEALNVNVAALLNVDATESFEP</sequence>
<dbReference type="InterPro" id="IPR001387">
    <property type="entry name" value="Cro/C1-type_HTH"/>
</dbReference>
<dbReference type="InterPro" id="IPR010982">
    <property type="entry name" value="Lambda_DNA-bd_dom_sf"/>
</dbReference>
<reference evidence="5 6" key="1">
    <citation type="submission" date="2019-02" db="EMBL/GenBank/DDBJ databases">
        <authorList>
            <person name="Li Y."/>
        </authorList>
    </citation>
    <scope>NUCLEOTIDE SEQUENCE [LARGE SCALE GENOMIC DNA]</scope>
    <source>
        <strain evidence="5 6">3-7</strain>
    </source>
</reference>
<dbReference type="PROSITE" id="PS50943">
    <property type="entry name" value="HTH_CROC1"/>
    <property type="match status" value="1"/>
</dbReference>
<dbReference type="PANTHER" id="PTHR46797:SF23">
    <property type="entry name" value="HTH-TYPE TRANSCRIPTIONAL REGULATOR SUTR"/>
    <property type="match status" value="1"/>
</dbReference>
<comment type="caution">
    <text evidence="5">The sequence shown here is derived from an EMBL/GenBank/DDBJ whole genome shotgun (WGS) entry which is preliminary data.</text>
</comment>